<dbReference type="PANTHER" id="PTHR42085">
    <property type="entry name" value="F-BOX DOMAIN-CONTAINING PROTEIN"/>
    <property type="match status" value="1"/>
</dbReference>
<feature type="region of interest" description="Disordered" evidence="1">
    <location>
        <begin position="100"/>
        <end position="120"/>
    </location>
</feature>
<dbReference type="GeneID" id="80911632"/>
<dbReference type="InterPro" id="IPR038883">
    <property type="entry name" value="AN11006-like"/>
</dbReference>
<evidence type="ECO:0000313" key="3">
    <source>
        <dbReference type="Proteomes" id="UP001140513"/>
    </source>
</evidence>
<dbReference type="RefSeq" id="XP_056068416.1">
    <property type="nucleotide sequence ID" value="XM_056216860.1"/>
</dbReference>
<organism evidence="2 3">
    <name type="scientific">Didymosphaeria variabile</name>
    <dbReference type="NCBI Taxonomy" id="1932322"/>
    <lineage>
        <taxon>Eukaryota</taxon>
        <taxon>Fungi</taxon>
        <taxon>Dikarya</taxon>
        <taxon>Ascomycota</taxon>
        <taxon>Pezizomycotina</taxon>
        <taxon>Dothideomycetes</taxon>
        <taxon>Pleosporomycetidae</taxon>
        <taxon>Pleosporales</taxon>
        <taxon>Massarineae</taxon>
        <taxon>Didymosphaeriaceae</taxon>
        <taxon>Didymosphaeria</taxon>
    </lineage>
</organism>
<feature type="compositionally biased region" description="Polar residues" evidence="1">
    <location>
        <begin position="1"/>
        <end position="20"/>
    </location>
</feature>
<reference evidence="2" key="1">
    <citation type="submission" date="2022-10" db="EMBL/GenBank/DDBJ databases">
        <title>Tapping the CABI collections for fungal endophytes: first genome assemblies for Collariella, Neodidymelliopsis, Ascochyta clinopodiicola, Didymella pomorum, Didymosphaeria variabile, Neocosmospora piperis and Neocucurbitaria cava.</title>
        <authorList>
            <person name="Hill R."/>
        </authorList>
    </citation>
    <scope>NUCLEOTIDE SEQUENCE</scope>
    <source>
        <strain evidence="2">IMI 356815</strain>
    </source>
</reference>
<feature type="region of interest" description="Disordered" evidence="1">
    <location>
        <begin position="1"/>
        <end position="51"/>
    </location>
</feature>
<comment type="caution">
    <text evidence="2">The sequence shown here is derived from an EMBL/GenBank/DDBJ whole genome shotgun (WGS) entry which is preliminary data.</text>
</comment>
<evidence type="ECO:0000313" key="2">
    <source>
        <dbReference type="EMBL" id="KAJ4349486.1"/>
    </source>
</evidence>
<proteinExistence type="predicted"/>
<sequence>MSLSNHTGYSGSPNTTSDAPTNHGAPEKRYRATSSDRTTPGDASPAPKRQEIDFVPTMGGLAPELSPPLYDRSLQALPFLKLPAEVRNMVYDLASEESIKQKDGDYSPPRLTKRGKRQTSAGPFFSSRRVFHGLTQVCRQLRAEFRPLYIERNEVCVRADESVEYISMMWKLAVEGAPARRLTARIAADVSSGIRNDVLPMLRLCSTFMTMSARFFSPWFHSMSRGEYEVVNEDLKSMFTDDCSEWLSLYDEHLTEVRVEVPQGFPLVTFYFKQGFHSENMVEMCHGRRYKYTMMIFSTIEENGRTSEVSTPFSWLANSMSLVDFLEEIARRRWHDRGMHDFDDWYGGLGNRRVVSKGPASGLSS</sequence>
<name>A0A9W8XHG7_9PLEO</name>
<gene>
    <name evidence="2" type="ORF">N0V89_008102</name>
</gene>
<evidence type="ECO:0000256" key="1">
    <source>
        <dbReference type="SAM" id="MobiDB-lite"/>
    </source>
</evidence>
<dbReference type="Proteomes" id="UP001140513">
    <property type="component" value="Unassembled WGS sequence"/>
</dbReference>
<dbReference type="AlphaFoldDB" id="A0A9W8XHG7"/>
<dbReference type="OrthoDB" id="4133832at2759"/>
<protein>
    <submittedName>
        <fullName evidence="2">Uncharacterized protein</fullName>
    </submittedName>
</protein>
<dbReference type="EMBL" id="JAPEUX010000006">
    <property type="protein sequence ID" value="KAJ4349486.1"/>
    <property type="molecule type" value="Genomic_DNA"/>
</dbReference>
<accession>A0A9W8XHG7</accession>
<keyword evidence="3" id="KW-1185">Reference proteome</keyword>
<dbReference type="PANTHER" id="PTHR42085:SF1">
    <property type="entry name" value="F-BOX DOMAIN-CONTAINING PROTEIN"/>
    <property type="match status" value="1"/>
</dbReference>